<protein>
    <submittedName>
        <fullName evidence="3">Uncharacterized protein</fullName>
    </submittedName>
</protein>
<evidence type="ECO:0000313" key="3">
    <source>
        <dbReference type="EMBL" id="WVN89485.1"/>
    </source>
</evidence>
<feature type="region of interest" description="Disordered" evidence="1">
    <location>
        <begin position="74"/>
        <end position="112"/>
    </location>
</feature>
<gene>
    <name evidence="3" type="ORF">L203_104710</name>
</gene>
<dbReference type="Proteomes" id="UP000094043">
    <property type="component" value="Chromosome 5"/>
</dbReference>
<reference evidence="3" key="1">
    <citation type="submission" date="2016-06" db="EMBL/GenBank/DDBJ databases">
        <authorList>
            <person name="Cuomo C."/>
            <person name="Litvintseva A."/>
            <person name="Heitman J."/>
            <person name="Chen Y."/>
            <person name="Sun S."/>
            <person name="Springer D."/>
            <person name="Dromer F."/>
            <person name="Young S."/>
            <person name="Zeng Q."/>
            <person name="Chapman S."/>
            <person name="Gujja S."/>
            <person name="Saif S."/>
            <person name="Birren B."/>
        </authorList>
    </citation>
    <scope>NUCLEOTIDE SEQUENCE</scope>
    <source>
        <strain evidence="3">CBS 7841</strain>
    </source>
</reference>
<feature type="compositionally biased region" description="Basic and acidic residues" evidence="1">
    <location>
        <begin position="129"/>
        <end position="149"/>
    </location>
</feature>
<dbReference type="AlphaFoldDB" id="A0AAJ8M1V1"/>
<evidence type="ECO:0000256" key="1">
    <source>
        <dbReference type="SAM" id="MobiDB-lite"/>
    </source>
</evidence>
<evidence type="ECO:0000256" key="2">
    <source>
        <dbReference type="SAM" id="SignalP"/>
    </source>
</evidence>
<dbReference type="RefSeq" id="XP_066070185.1">
    <property type="nucleotide sequence ID" value="XM_066214088.1"/>
</dbReference>
<feature type="chain" id="PRO_5042501157" evidence="2">
    <location>
        <begin position="20"/>
        <end position="278"/>
    </location>
</feature>
<sequence>MVQFTTLAAMVGMPMLVMANLLQPSRNVSAPSPTSHVKRTGDTGLVDVVNAVDQSSGSSCFIHTVVVTSTVTATNTNSNGNETPSGSAASTWKSTTNPPEKTSGPLNDNGPKAWYAGGFRQAIISLGKKDKVDKKDKRDEKDDKADDGKGVVNGELFKNVEKADKEKVAEAGQWGLKYLTGIDVVREDADKDGKDWDDWMDKAYPNPATILTNDKPKAKGLEPNKYYTIASRTIQDKTIQLWNTTDLVSLPKLYITVPAEDLKTSTRYLYHLKDWAKY</sequence>
<feature type="region of interest" description="Disordered" evidence="1">
    <location>
        <begin position="129"/>
        <end position="151"/>
    </location>
</feature>
<feature type="compositionally biased region" description="Polar residues" evidence="1">
    <location>
        <begin position="82"/>
        <end position="106"/>
    </location>
</feature>
<keyword evidence="2" id="KW-0732">Signal</keyword>
<dbReference type="KEGG" id="cdep:91088920"/>
<reference evidence="3" key="3">
    <citation type="submission" date="2024-01" db="EMBL/GenBank/DDBJ databases">
        <authorList>
            <person name="Coelho M.A."/>
            <person name="David-Palma M."/>
            <person name="Shea T."/>
            <person name="Sun S."/>
            <person name="Cuomo C.A."/>
            <person name="Heitman J."/>
        </authorList>
    </citation>
    <scope>NUCLEOTIDE SEQUENCE</scope>
    <source>
        <strain evidence="3">CBS 7841</strain>
    </source>
</reference>
<feature type="signal peptide" evidence="2">
    <location>
        <begin position="1"/>
        <end position="19"/>
    </location>
</feature>
<accession>A0AAJ8M1V1</accession>
<name>A0AAJ8M1V1_9TREE</name>
<dbReference type="EMBL" id="CP143788">
    <property type="protein sequence ID" value="WVN89485.1"/>
    <property type="molecule type" value="Genomic_DNA"/>
</dbReference>
<keyword evidence="4" id="KW-1185">Reference proteome</keyword>
<reference evidence="3" key="2">
    <citation type="journal article" date="2022" name="Elife">
        <title>Obligate sexual reproduction of a homothallic fungus closely related to the Cryptococcus pathogenic species complex.</title>
        <authorList>
            <person name="Passer A.R."/>
            <person name="Clancey S.A."/>
            <person name="Shea T."/>
            <person name="David-Palma M."/>
            <person name="Averette A.F."/>
            <person name="Boekhout T."/>
            <person name="Porcel B.M."/>
            <person name="Nowrousian M."/>
            <person name="Cuomo C.A."/>
            <person name="Sun S."/>
            <person name="Heitman J."/>
            <person name="Coelho M.A."/>
        </authorList>
    </citation>
    <scope>NUCLEOTIDE SEQUENCE</scope>
    <source>
        <strain evidence="3">CBS 7841</strain>
    </source>
</reference>
<evidence type="ECO:0000313" key="4">
    <source>
        <dbReference type="Proteomes" id="UP000094043"/>
    </source>
</evidence>
<organism evidence="3 4">
    <name type="scientific">Cryptococcus depauperatus CBS 7841</name>
    <dbReference type="NCBI Taxonomy" id="1295531"/>
    <lineage>
        <taxon>Eukaryota</taxon>
        <taxon>Fungi</taxon>
        <taxon>Dikarya</taxon>
        <taxon>Basidiomycota</taxon>
        <taxon>Agaricomycotina</taxon>
        <taxon>Tremellomycetes</taxon>
        <taxon>Tremellales</taxon>
        <taxon>Cryptococcaceae</taxon>
        <taxon>Cryptococcus</taxon>
    </lineage>
</organism>
<dbReference type="GeneID" id="91088920"/>
<proteinExistence type="predicted"/>